<dbReference type="Proteomes" id="UP000887577">
    <property type="component" value="Unplaced"/>
</dbReference>
<reference evidence="2" key="1">
    <citation type="submission" date="2022-11" db="UniProtKB">
        <authorList>
            <consortium name="WormBaseParasite"/>
        </authorList>
    </citation>
    <scope>IDENTIFICATION</scope>
</reference>
<proteinExistence type="predicted"/>
<dbReference type="AlphaFoldDB" id="A0A914YCL5"/>
<organism evidence="1 2">
    <name type="scientific">Panagrolaimus superbus</name>
    <dbReference type="NCBI Taxonomy" id="310955"/>
    <lineage>
        <taxon>Eukaryota</taxon>
        <taxon>Metazoa</taxon>
        <taxon>Ecdysozoa</taxon>
        <taxon>Nematoda</taxon>
        <taxon>Chromadorea</taxon>
        <taxon>Rhabditida</taxon>
        <taxon>Tylenchina</taxon>
        <taxon>Panagrolaimomorpha</taxon>
        <taxon>Panagrolaimoidea</taxon>
        <taxon>Panagrolaimidae</taxon>
        <taxon>Panagrolaimus</taxon>
    </lineage>
</organism>
<evidence type="ECO:0000313" key="2">
    <source>
        <dbReference type="WBParaSite" id="PSU_v2.g17983.t1"/>
    </source>
</evidence>
<evidence type="ECO:0000313" key="1">
    <source>
        <dbReference type="Proteomes" id="UP000887577"/>
    </source>
</evidence>
<sequence length="89" mass="10157">MIRKYPASTTTTDFAKQQWNTKVDSLWPWKKAILDGYKEKVEFSSFYSTSGPDLSPYGTSGASKLIIQMHLIFNKISEMANESKITIEE</sequence>
<keyword evidence="1" id="KW-1185">Reference proteome</keyword>
<accession>A0A914YCL5</accession>
<protein>
    <submittedName>
        <fullName evidence="2">Uncharacterized protein</fullName>
    </submittedName>
</protein>
<name>A0A914YCL5_9BILA</name>
<dbReference type="WBParaSite" id="PSU_v2.g17983.t1">
    <property type="protein sequence ID" value="PSU_v2.g17983.t1"/>
    <property type="gene ID" value="PSU_v2.g17983"/>
</dbReference>